<feature type="transmembrane region" description="Helical" evidence="6">
    <location>
        <begin position="235"/>
        <end position="257"/>
    </location>
</feature>
<evidence type="ECO:0000256" key="6">
    <source>
        <dbReference type="SAM" id="Phobius"/>
    </source>
</evidence>
<evidence type="ECO:0008006" key="10">
    <source>
        <dbReference type="Google" id="ProtNLM"/>
    </source>
</evidence>
<sequence length="260" mass="29618">MRMTLALLVLLTHSSAAHAHGLFDGHLIERVPVIASAILLALAWGLYVLGAKKVRPHGWEPFWMHLAMLLAVFSAFGPLDEWAESSTAWHMVQHMLFMIVVAPLWALARPLPQWRAVCGDVLQPLWRAILRSGRYPVAVAMVHGALIWIWHTPSLYLLALDNLWWHMLEHACFLFSAWLFWWACLRSPRALMPQALMAQLLTLMHTGLLGALLTFSRQSFYGSDRVLESQQIAGLLMWVPGSVVYLAGCSWIIWRWLKLK</sequence>
<keyword evidence="9" id="KW-1185">Reference proteome</keyword>
<keyword evidence="3 6" id="KW-0812">Transmembrane</keyword>
<accession>A0A917PLQ6</accession>
<feature type="transmembrane region" description="Helical" evidence="6">
    <location>
        <begin position="196"/>
        <end position="215"/>
    </location>
</feature>
<evidence type="ECO:0000256" key="1">
    <source>
        <dbReference type="ARBA" id="ARBA00004651"/>
    </source>
</evidence>
<feature type="chain" id="PRO_5036973746" description="Cytochrome c oxidase assembly protein" evidence="7">
    <location>
        <begin position="20"/>
        <end position="260"/>
    </location>
</feature>
<dbReference type="Pfam" id="PF09678">
    <property type="entry name" value="Caa3_CtaG"/>
    <property type="match status" value="1"/>
</dbReference>
<feature type="transmembrane region" description="Helical" evidence="6">
    <location>
        <begin position="163"/>
        <end position="184"/>
    </location>
</feature>
<feature type="transmembrane region" description="Helical" evidence="6">
    <location>
        <begin position="62"/>
        <end position="79"/>
    </location>
</feature>
<organism evidence="8 9">
    <name type="scientific">Pseudomonas matsuisoli</name>
    <dbReference type="NCBI Taxonomy" id="1515666"/>
    <lineage>
        <taxon>Bacteria</taxon>
        <taxon>Pseudomonadati</taxon>
        <taxon>Pseudomonadota</taxon>
        <taxon>Gammaproteobacteria</taxon>
        <taxon>Pseudomonadales</taxon>
        <taxon>Pseudomonadaceae</taxon>
        <taxon>Pseudomonas</taxon>
    </lineage>
</organism>
<dbReference type="Proteomes" id="UP000635983">
    <property type="component" value="Unassembled WGS sequence"/>
</dbReference>
<dbReference type="EMBL" id="BMPO01000001">
    <property type="protein sequence ID" value="GGJ83658.1"/>
    <property type="molecule type" value="Genomic_DNA"/>
</dbReference>
<reference evidence="8" key="2">
    <citation type="submission" date="2020-09" db="EMBL/GenBank/DDBJ databases">
        <authorList>
            <person name="Sun Q."/>
            <person name="Ohkuma M."/>
        </authorList>
    </citation>
    <scope>NUCLEOTIDE SEQUENCE</scope>
    <source>
        <strain evidence="8">JCM 30078</strain>
    </source>
</reference>
<evidence type="ECO:0000256" key="3">
    <source>
        <dbReference type="ARBA" id="ARBA00022692"/>
    </source>
</evidence>
<feature type="transmembrane region" description="Helical" evidence="6">
    <location>
        <begin position="32"/>
        <end position="50"/>
    </location>
</feature>
<evidence type="ECO:0000256" key="2">
    <source>
        <dbReference type="ARBA" id="ARBA00022475"/>
    </source>
</evidence>
<keyword evidence="7" id="KW-0732">Signal</keyword>
<feature type="signal peptide" evidence="7">
    <location>
        <begin position="1"/>
        <end position="19"/>
    </location>
</feature>
<dbReference type="InterPro" id="IPR019108">
    <property type="entry name" value="Caa3_assmbl_CtaG-rel"/>
</dbReference>
<comment type="subcellular location">
    <subcellularLocation>
        <location evidence="1">Cell membrane</location>
        <topology evidence="1">Multi-pass membrane protein</topology>
    </subcellularLocation>
</comment>
<reference evidence="8" key="1">
    <citation type="journal article" date="2014" name="Int. J. Syst. Evol. Microbiol.">
        <title>Complete genome sequence of Corynebacterium casei LMG S-19264T (=DSM 44701T), isolated from a smear-ripened cheese.</title>
        <authorList>
            <consortium name="US DOE Joint Genome Institute (JGI-PGF)"/>
            <person name="Walter F."/>
            <person name="Albersmeier A."/>
            <person name="Kalinowski J."/>
            <person name="Ruckert C."/>
        </authorList>
    </citation>
    <scope>NUCLEOTIDE SEQUENCE</scope>
    <source>
        <strain evidence="8">JCM 30078</strain>
    </source>
</reference>
<evidence type="ECO:0000313" key="9">
    <source>
        <dbReference type="Proteomes" id="UP000635983"/>
    </source>
</evidence>
<keyword evidence="5 6" id="KW-0472">Membrane</keyword>
<evidence type="ECO:0000256" key="7">
    <source>
        <dbReference type="SAM" id="SignalP"/>
    </source>
</evidence>
<feature type="transmembrane region" description="Helical" evidence="6">
    <location>
        <begin position="132"/>
        <end position="151"/>
    </location>
</feature>
<keyword evidence="4 6" id="KW-1133">Transmembrane helix</keyword>
<dbReference type="AlphaFoldDB" id="A0A917PLQ6"/>
<protein>
    <recommendedName>
        <fullName evidence="10">Cytochrome c oxidase assembly protein</fullName>
    </recommendedName>
</protein>
<name>A0A917PLQ6_9PSED</name>
<keyword evidence="2" id="KW-1003">Cell membrane</keyword>
<evidence type="ECO:0000256" key="5">
    <source>
        <dbReference type="ARBA" id="ARBA00023136"/>
    </source>
</evidence>
<evidence type="ECO:0000256" key="4">
    <source>
        <dbReference type="ARBA" id="ARBA00022989"/>
    </source>
</evidence>
<proteinExistence type="predicted"/>
<dbReference type="GO" id="GO:0005886">
    <property type="term" value="C:plasma membrane"/>
    <property type="evidence" value="ECO:0007669"/>
    <property type="project" value="UniProtKB-SubCell"/>
</dbReference>
<comment type="caution">
    <text evidence="8">The sequence shown here is derived from an EMBL/GenBank/DDBJ whole genome shotgun (WGS) entry which is preliminary data.</text>
</comment>
<evidence type="ECO:0000313" key="8">
    <source>
        <dbReference type="EMBL" id="GGJ83658.1"/>
    </source>
</evidence>
<gene>
    <name evidence="8" type="ORF">GCM10009304_07020</name>
</gene>
<feature type="transmembrane region" description="Helical" evidence="6">
    <location>
        <begin position="91"/>
        <end position="111"/>
    </location>
</feature>